<dbReference type="RefSeq" id="WP_072950595.1">
    <property type="nucleotide sequence ID" value="NZ_CP070609.1"/>
</dbReference>
<dbReference type="SUPFAM" id="SSF47413">
    <property type="entry name" value="lambda repressor-like DNA-binding domains"/>
    <property type="match status" value="1"/>
</dbReference>
<sequence length="93" mass="10242">MSDEIYGSVWDAIEDTPQEAENMRLRSNLLIALSRRIETEGWTQKNAAARLGVTQPRVSDLIRGKIDLFSLDALVNMVSAAGLHVDMTVRAAA</sequence>
<name>A0A1H4IF60_9NOCA</name>
<proteinExistence type="predicted"/>
<evidence type="ECO:0000313" key="2">
    <source>
        <dbReference type="Proteomes" id="UP000183561"/>
    </source>
</evidence>
<accession>A0A1H4IF60</accession>
<dbReference type="AlphaFoldDB" id="A0A1H4IF60"/>
<dbReference type="Gene3D" id="1.10.260.40">
    <property type="entry name" value="lambda repressor-like DNA-binding domains"/>
    <property type="match status" value="1"/>
</dbReference>
<keyword evidence="2" id="KW-1185">Reference proteome</keyword>
<dbReference type="Pfam" id="PF13744">
    <property type="entry name" value="HTH_37"/>
    <property type="match status" value="1"/>
</dbReference>
<dbReference type="GO" id="GO:0003677">
    <property type="term" value="F:DNA binding"/>
    <property type="evidence" value="ECO:0007669"/>
    <property type="project" value="UniProtKB-KW"/>
</dbReference>
<dbReference type="InterPro" id="IPR010982">
    <property type="entry name" value="Lambda_DNA-bd_dom_sf"/>
</dbReference>
<dbReference type="EMBL" id="FNSV01000003">
    <property type="protein sequence ID" value="SEB32286.1"/>
    <property type="molecule type" value="Genomic_DNA"/>
</dbReference>
<dbReference type="OrthoDB" id="9788479at2"/>
<dbReference type="SMART" id="SM00530">
    <property type="entry name" value="HTH_XRE"/>
    <property type="match status" value="1"/>
</dbReference>
<gene>
    <name evidence="1" type="ORF">SAMN04490239_0518</name>
</gene>
<dbReference type="InterPro" id="IPR001387">
    <property type="entry name" value="Cro/C1-type_HTH"/>
</dbReference>
<dbReference type="Proteomes" id="UP000183561">
    <property type="component" value="Unassembled WGS sequence"/>
</dbReference>
<organism evidence="1 2">
    <name type="scientific">Rhodococcus koreensis</name>
    <dbReference type="NCBI Taxonomy" id="99653"/>
    <lineage>
        <taxon>Bacteria</taxon>
        <taxon>Bacillati</taxon>
        <taxon>Actinomycetota</taxon>
        <taxon>Actinomycetes</taxon>
        <taxon>Mycobacteriales</taxon>
        <taxon>Nocardiaceae</taxon>
        <taxon>Rhodococcus</taxon>
    </lineage>
</organism>
<evidence type="ECO:0000313" key="1">
    <source>
        <dbReference type="EMBL" id="SEB32286.1"/>
    </source>
</evidence>
<dbReference type="InterPro" id="IPR039554">
    <property type="entry name" value="HigA2-like_HTH"/>
</dbReference>
<dbReference type="CDD" id="cd00093">
    <property type="entry name" value="HTH_XRE"/>
    <property type="match status" value="1"/>
</dbReference>
<keyword evidence="1" id="KW-0238">DNA-binding</keyword>
<reference evidence="2" key="1">
    <citation type="submission" date="2016-10" db="EMBL/GenBank/DDBJ databases">
        <authorList>
            <person name="Varghese N."/>
            <person name="Submissions S."/>
        </authorList>
    </citation>
    <scope>NUCLEOTIDE SEQUENCE [LARGE SCALE GENOMIC DNA]</scope>
    <source>
        <strain evidence="2">DSM 44498</strain>
    </source>
</reference>
<protein>
    <submittedName>
        <fullName evidence="1">Predicted DNA-binding protein, contains XRE-type HTH domain</fullName>
    </submittedName>
</protein>